<dbReference type="GeneID" id="27900140"/>
<dbReference type="InterPro" id="IPR000933">
    <property type="entry name" value="Glyco_hydro_29"/>
</dbReference>
<gene>
    <name evidence="9" type="ORF">SEPMUDRAFT_142489</name>
</gene>
<dbReference type="RefSeq" id="XP_016760473.1">
    <property type="nucleotide sequence ID" value="XM_016903003.1"/>
</dbReference>
<evidence type="ECO:0000256" key="4">
    <source>
        <dbReference type="ARBA" id="ARBA00022729"/>
    </source>
</evidence>
<feature type="signal peptide" evidence="7">
    <location>
        <begin position="1"/>
        <end position="19"/>
    </location>
</feature>
<dbReference type="eggNOG" id="KOG3340">
    <property type="taxonomic scope" value="Eukaryota"/>
</dbReference>
<feature type="chain" id="PRO_5004110302" description="alpha-L-fucosidase" evidence="7">
    <location>
        <begin position="20"/>
        <end position="820"/>
    </location>
</feature>
<evidence type="ECO:0000313" key="10">
    <source>
        <dbReference type="Proteomes" id="UP000016931"/>
    </source>
</evidence>
<evidence type="ECO:0000256" key="6">
    <source>
        <dbReference type="ARBA" id="ARBA00023295"/>
    </source>
</evidence>
<proteinExistence type="inferred from homology"/>
<dbReference type="Pfam" id="PF01120">
    <property type="entry name" value="Alpha_L_fucos"/>
    <property type="match status" value="1"/>
</dbReference>
<dbReference type="EMBL" id="KB456265">
    <property type="protein sequence ID" value="EMF12352.1"/>
    <property type="molecule type" value="Genomic_DNA"/>
</dbReference>
<dbReference type="GO" id="GO:0004560">
    <property type="term" value="F:alpha-L-fucosidase activity"/>
    <property type="evidence" value="ECO:0007669"/>
    <property type="project" value="UniProtKB-EC"/>
</dbReference>
<dbReference type="Gene3D" id="3.20.20.80">
    <property type="entry name" value="Glycosidases"/>
    <property type="match status" value="1"/>
</dbReference>
<dbReference type="Proteomes" id="UP000016931">
    <property type="component" value="Unassembled WGS sequence"/>
</dbReference>
<dbReference type="PRINTS" id="PR00741">
    <property type="entry name" value="GLHYDRLASE29"/>
</dbReference>
<dbReference type="PANTHER" id="PTHR10030:SF37">
    <property type="entry name" value="ALPHA-L-FUCOSIDASE-RELATED"/>
    <property type="match status" value="1"/>
</dbReference>
<dbReference type="GO" id="GO:0006004">
    <property type="term" value="P:fucose metabolic process"/>
    <property type="evidence" value="ECO:0007669"/>
    <property type="project" value="InterPro"/>
</dbReference>
<dbReference type="SUPFAM" id="SSF51445">
    <property type="entry name" value="(Trans)glycosidases"/>
    <property type="match status" value="1"/>
</dbReference>
<dbReference type="InterPro" id="IPR017853">
    <property type="entry name" value="GH"/>
</dbReference>
<keyword evidence="6" id="KW-0326">Glycosidase</keyword>
<evidence type="ECO:0000256" key="5">
    <source>
        <dbReference type="ARBA" id="ARBA00022801"/>
    </source>
</evidence>
<comment type="similarity">
    <text evidence="2">Belongs to the glycosyl hydrolase 29 family.</text>
</comment>
<dbReference type="InterPro" id="IPR016286">
    <property type="entry name" value="FUC_metazoa-typ"/>
</dbReference>
<keyword evidence="5 9" id="KW-0378">Hydrolase</keyword>
<dbReference type="EC" id="3.2.1.51" evidence="3"/>
<dbReference type="SMART" id="SM00812">
    <property type="entry name" value="Alpha_L_fucos"/>
    <property type="match status" value="1"/>
</dbReference>
<keyword evidence="4 7" id="KW-0732">Signal</keyword>
<accession>N1QGC1</accession>
<dbReference type="PANTHER" id="PTHR10030">
    <property type="entry name" value="ALPHA-L-FUCOSIDASE"/>
    <property type="match status" value="1"/>
</dbReference>
<dbReference type="HOGENOM" id="CLU_002934_4_1_1"/>
<evidence type="ECO:0000256" key="7">
    <source>
        <dbReference type="SAM" id="SignalP"/>
    </source>
</evidence>
<sequence>MFPFLWALFGSWPLASAYAELVIDTKTSPGQNGSFPSVPLDISPLRDNKAFAQEPSDPNFHGYIQNGGIPSVPLDIAPLRNNRAFAQEPRDADFDGYGRAYPAQYLPAEKLVYGGVDFIFPQYQPGGGFDNVLARGQILDISPGRYLAVHMLVATDSALVLTNLTGHYVDGSNATSGLTAFPWWSWPSAFSPWHYAGDLVFPFHFTNHTRDFNKSSIYRTVNWLDSAKDLHQVQLPNSTRLHIFAVSMVPASITSGTALLQVQLVRSTNTWFEGTDLQIFEAIILNVGTEWVLAEHGVEVIVQGTSDAIKTLRPAQIKRLRPGDETRVQIAVYSTPAVAATPQPQTATLVVFGKGIPPINYNFNATFGIHDYSPTEVSIYSHETPNWFNNGKYGIFIHWGPYSVPGWGNSGNIESFAEWYWWWMNSGPNSTRERTYEYHLETYGPNVVFDDFIQNLTASAYNPKDWVDLFADAGANYFVLSAKQHDGYALFDLPSNISMRTSVAQVPHRDLVQELYDAASTYHPHLYKGAYYSPPEWFHPDYHGFGDWPGGNATNPYTNETLPYLGYVPLSDYLREKVLPEMQILAAMGTDLMWCDIGGPNVTTEFAAGYFNNARRQDRQVAINNRCGIQGDFDTATYTTLQANRKWERTGSLDPFSYGYNRATPDDAYMKPQVIVTRLIEAISMNGNFLLNVGPTAEGIIPDIQQHNLRVAGSWIRSHSEAIFNTTFWSVSPVDKGNPAVRFTQTSDAFYILATQPPNSTLTLHSPVPYVTGDEITVVGGKLHGTVIPSELSQDGMLTLQISEKVREGDEFAWAFKISY</sequence>
<comment type="function">
    <text evidence="1">Alpha-L-fucosidase is responsible for hydrolyzing the alpha-1,6-linked fucose joined to the reducing-end N-acetylglucosamine of the carbohydrate moieties of glycoproteins.</text>
</comment>
<name>N1QGC1_SPHMS</name>
<evidence type="ECO:0000256" key="2">
    <source>
        <dbReference type="ARBA" id="ARBA00007951"/>
    </source>
</evidence>
<evidence type="ECO:0000256" key="1">
    <source>
        <dbReference type="ARBA" id="ARBA00004071"/>
    </source>
</evidence>
<evidence type="ECO:0000313" key="9">
    <source>
        <dbReference type="EMBL" id="EMF12352.1"/>
    </source>
</evidence>
<keyword evidence="10" id="KW-1185">Reference proteome</keyword>
<evidence type="ECO:0000256" key="3">
    <source>
        <dbReference type="ARBA" id="ARBA00012662"/>
    </source>
</evidence>
<dbReference type="AlphaFoldDB" id="N1QGC1"/>
<evidence type="ECO:0000259" key="8">
    <source>
        <dbReference type="Pfam" id="PF01120"/>
    </source>
</evidence>
<dbReference type="InterPro" id="IPR057739">
    <property type="entry name" value="Glyco_hydro_29_N"/>
</dbReference>
<protein>
    <recommendedName>
        <fullName evidence="3">alpha-L-fucosidase</fullName>
        <ecNumber evidence="3">3.2.1.51</ecNumber>
    </recommendedName>
</protein>
<feature type="domain" description="Glycoside hydrolase family 29 N-terminal" evidence="8">
    <location>
        <begin position="370"/>
        <end position="721"/>
    </location>
</feature>
<organism evidence="9 10">
    <name type="scientific">Sphaerulina musiva (strain SO2202)</name>
    <name type="common">Poplar stem canker fungus</name>
    <name type="synonym">Septoria musiva</name>
    <dbReference type="NCBI Taxonomy" id="692275"/>
    <lineage>
        <taxon>Eukaryota</taxon>
        <taxon>Fungi</taxon>
        <taxon>Dikarya</taxon>
        <taxon>Ascomycota</taxon>
        <taxon>Pezizomycotina</taxon>
        <taxon>Dothideomycetes</taxon>
        <taxon>Dothideomycetidae</taxon>
        <taxon>Mycosphaerellales</taxon>
        <taxon>Mycosphaerellaceae</taxon>
        <taxon>Sphaerulina</taxon>
    </lineage>
</organism>
<dbReference type="OMA" id="NVRSTTK"/>
<dbReference type="OrthoDB" id="6039950at2759"/>
<dbReference type="GO" id="GO:0016139">
    <property type="term" value="P:glycoside catabolic process"/>
    <property type="evidence" value="ECO:0007669"/>
    <property type="project" value="TreeGrafter"/>
</dbReference>
<reference evidence="9 10" key="1">
    <citation type="journal article" date="2012" name="PLoS Pathog.">
        <title>Diverse lifestyles and strategies of plant pathogenesis encoded in the genomes of eighteen Dothideomycetes fungi.</title>
        <authorList>
            <person name="Ohm R.A."/>
            <person name="Feau N."/>
            <person name="Henrissat B."/>
            <person name="Schoch C.L."/>
            <person name="Horwitz B.A."/>
            <person name="Barry K.W."/>
            <person name="Condon B.J."/>
            <person name="Copeland A.C."/>
            <person name="Dhillon B."/>
            <person name="Glaser F."/>
            <person name="Hesse C.N."/>
            <person name="Kosti I."/>
            <person name="LaButti K."/>
            <person name="Lindquist E.A."/>
            <person name="Lucas S."/>
            <person name="Salamov A.A."/>
            <person name="Bradshaw R.E."/>
            <person name="Ciuffetti L."/>
            <person name="Hamelin R.C."/>
            <person name="Kema G.H.J."/>
            <person name="Lawrence C."/>
            <person name="Scott J.A."/>
            <person name="Spatafora J.W."/>
            <person name="Turgeon B.G."/>
            <person name="de Wit P.J.G.M."/>
            <person name="Zhong S."/>
            <person name="Goodwin S.B."/>
            <person name="Grigoriev I.V."/>
        </authorList>
    </citation>
    <scope>NUCLEOTIDE SEQUENCE [LARGE SCALE GENOMIC DNA]</scope>
    <source>
        <strain evidence="9 10">SO2202</strain>
    </source>
</reference>